<feature type="region of interest" description="Disordered" evidence="1">
    <location>
        <begin position="1"/>
        <end position="45"/>
    </location>
</feature>
<feature type="compositionally biased region" description="Basic and acidic residues" evidence="1">
    <location>
        <begin position="27"/>
        <end position="43"/>
    </location>
</feature>
<keyword evidence="3" id="KW-1185">Reference proteome</keyword>
<gene>
    <name evidence="2" type="ORF">SEMRO_1736_G294380.1</name>
</gene>
<evidence type="ECO:0000256" key="1">
    <source>
        <dbReference type="SAM" id="MobiDB-lite"/>
    </source>
</evidence>
<evidence type="ECO:0000313" key="3">
    <source>
        <dbReference type="Proteomes" id="UP001153069"/>
    </source>
</evidence>
<comment type="caution">
    <text evidence="2">The sequence shown here is derived from an EMBL/GenBank/DDBJ whole genome shotgun (WGS) entry which is preliminary data.</text>
</comment>
<organism evidence="2 3">
    <name type="scientific">Seminavis robusta</name>
    <dbReference type="NCBI Taxonomy" id="568900"/>
    <lineage>
        <taxon>Eukaryota</taxon>
        <taxon>Sar</taxon>
        <taxon>Stramenopiles</taxon>
        <taxon>Ochrophyta</taxon>
        <taxon>Bacillariophyta</taxon>
        <taxon>Bacillariophyceae</taxon>
        <taxon>Bacillariophycidae</taxon>
        <taxon>Naviculales</taxon>
        <taxon>Naviculaceae</taxon>
        <taxon>Seminavis</taxon>
    </lineage>
</organism>
<proteinExistence type="predicted"/>
<protein>
    <submittedName>
        <fullName evidence="2">Uncharacterized protein</fullName>
    </submittedName>
</protein>
<dbReference type="EMBL" id="CAICTM010001734">
    <property type="protein sequence ID" value="CAB9525843.1"/>
    <property type="molecule type" value="Genomic_DNA"/>
</dbReference>
<accession>A0A9N8ESB0</accession>
<sequence>MERQQEEDTADTESIPDPHYVPLTQVQDDRDPCSDQNSEHTGSDDDDCIQGEAVLNCFFHVVHAFAQKKSYVKKIKNKDFGAPKGTAYRHVVNIASTKTVEQRQTITELYLQDWSKNRGEKAAADHLRKEYCCFPKWNWNYACSGEVGVYPSNCPNESFNRHGIKSVATDCSKNATLASFLVHTAPRLLQEDSHNRSDPCTIEIPKTSSVLAVGLTGFLQDGIDVVELGRDEFGHPASWLANIRYKIGVPIDRSRIRLIQASLDGDQGPFTKKLLEQGKSVREDQVADAMIRTTRTVCHLQWKQGNIVGDCEDCIKHLGYSCPGAIFLRSKHGLLHTTLEVLRKSDANSRGDAAKAVARGNNKRMYESGLCSSKKRRCKSKMIESFDAYLGTLNGQQLMRLVHYLQLLPRNGEQKQFESQTLLDILTSFYDNPMQYRCMLLGVGNQNNHYSVVRSIAGKMNQAAKENNL</sequence>
<dbReference type="Proteomes" id="UP001153069">
    <property type="component" value="Unassembled WGS sequence"/>
</dbReference>
<name>A0A9N8ESB0_9STRA</name>
<reference evidence="2" key="1">
    <citation type="submission" date="2020-06" db="EMBL/GenBank/DDBJ databases">
        <authorList>
            <consortium name="Plant Systems Biology data submission"/>
        </authorList>
    </citation>
    <scope>NUCLEOTIDE SEQUENCE</scope>
    <source>
        <strain evidence="2">D6</strain>
    </source>
</reference>
<evidence type="ECO:0000313" key="2">
    <source>
        <dbReference type="EMBL" id="CAB9525843.1"/>
    </source>
</evidence>
<dbReference type="AlphaFoldDB" id="A0A9N8ESB0"/>